<evidence type="ECO:0000256" key="9">
    <source>
        <dbReference type="PROSITE-ProRule" id="PRU01360"/>
    </source>
</evidence>
<sequence>MRKLLALALFFATATIFAQGTVTGTVIDSEMNGPLPGANVMVVGSRTGTTTDFDGNFSLEVDGSSGTLEITFVGFKSKRVQFNFSGNSQDLGEIVLVGDDNALDEIVITSFSLAIDRKTPVAVSTIKGEEIEMKLGNQEFPEILNTTPGVYATKSGGGFGDAELRMRGFGSTNIAVMINGVPVNDMENGRVYWSNWAGLSDVTRTMQVQRGLGAAKVAVPSIGGTVNIVTKTTDIERGGNIIASTGNDGYQKFGATVSTGKTENGWATTVSASKTTGERFADGLQFEGYNYFLSVAKEINENHELSFTMFGAPQRHGQRETQYSIEDYERSDRGIKFNGDWGYRNGEVVNIQDNYYHKPQISLNHYWDINDKTELSTAAYVSFGTGGGGGYTGDANLRSVNSPYRSAPYQPINLDLVVDENVANGIDGSGTILYNSVNNHNWYGVLSTLSTELTEDLELMGGIDLRYYEGKHYQEVKDLLGGQYWADGGNINNPTNLARTGDKINYYNDGIVLWEGLFAQAEYSKDDFSAFLSLSGSNTSYKRIDYFTYEDSDPIQETDFESYIGFMTKGGANYNIDDNHNIFANVGYFERAPDFDAVFPNNENIVNSEAENEKIFSVEAGYGFRSSNLRIDLNLYRTQWLDRTQVQSIVVRGDEEGEEDQQYFGNLLGVDALHQGVELEFEYKPWEVLTVNGMFSYGDWRWSNDITNVQFFDEEQAPVGEPVDLFIEDTPVGNQPQTSLALGLNAEVFPGTFVRGNFNYFSRMYAQYDPSSRNDDEVEFTDPWEAPDYGVFDLGFTHKFAFGSFDATINANVYNVLDTEYISDVTDGTRRDQFEGPDGQTRTRLVSNAQDASVYYGFGRTYTVGMKINF</sequence>
<evidence type="ECO:0000256" key="2">
    <source>
        <dbReference type="ARBA" id="ARBA00022448"/>
    </source>
</evidence>
<feature type="domain" description="TonB-dependent receptor plug" evidence="11">
    <location>
        <begin position="117"/>
        <end position="224"/>
    </location>
</feature>
<dbReference type="OrthoDB" id="1453181at2"/>
<dbReference type="PROSITE" id="PS01156">
    <property type="entry name" value="TONB_DEPENDENT_REC_2"/>
    <property type="match status" value="1"/>
</dbReference>
<dbReference type="Gene3D" id="2.170.130.10">
    <property type="entry name" value="TonB-dependent receptor, plug domain"/>
    <property type="match status" value="1"/>
</dbReference>
<keyword evidence="3 9" id="KW-1134">Transmembrane beta strand</keyword>
<evidence type="ECO:0000256" key="1">
    <source>
        <dbReference type="ARBA" id="ARBA00004571"/>
    </source>
</evidence>
<dbReference type="GO" id="GO:0044718">
    <property type="term" value="P:siderophore transmembrane transport"/>
    <property type="evidence" value="ECO:0007669"/>
    <property type="project" value="TreeGrafter"/>
</dbReference>
<dbReference type="InterPro" id="IPR039426">
    <property type="entry name" value="TonB-dep_rcpt-like"/>
</dbReference>
<comment type="subcellular location">
    <subcellularLocation>
        <location evidence="1 9">Cell outer membrane</location>
        <topology evidence="1 9">Multi-pass membrane protein</topology>
    </subcellularLocation>
</comment>
<dbReference type="InterPro" id="IPR012910">
    <property type="entry name" value="Plug_dom"/>
</dbReference>
<reference evidence="13" key="1">
    <citation type="submission" date="2016-10" db="EMBL/GenBank/DDBJ databases">
        <authorList>
            <person name="Varghese N."/>
            <person name="Submissions S."/>
        </authorList>
    </citation>
    <scope>NUCLEOTIDE SEQUENCE [LARGE SCALE GENOMIC DNA]</scope>
    <source>
        <strain evidence="13">DSM 24499</strain>
    </source>
</reference>
<dbReference type="InterPro" id="IPR010917">
    <property type="entry name" value="TonB_rcpt_CS"/>
</dbReference>
<evidence type="ECO:0000313" key="12">
    <source>
        <dbReference type="EMBL" id="SFB79356.1"/>
    </source>
</evidence>
<evidence type="ECO:0000256" key="4">
    <source>
        <dbReference type="ARBA" id="ARBA00022692"/>
    </source>
</evidence>
<name>A0A1I1DY49_9FLAO</name>
<keyword evidence="4 9" id="KW-0812">Transmembrane</keyword>
<evidence type="ECO:0000256" key="8">
    <source>
        <dbReference type="ARBA" id="ARBA00023237"/>
    </source>
</evidence>
<feature type="signal peptide" evidence="10">
    <location>
        <begin position="1"/>
        <end position="18"/>
    </location>
</feature>
<dbReference type="Pfam" id="PF13715">
    <property type="entry name" value="CarbopepD_reg_2"/>
    <property type="match status" value="1"/>
</dbReference>
<protein>
    <submittedName>
        <fullName evidence="12">Outer membrane receptor proteins, mostly Fe transport</fullName>
    </submittedName>
</protein>
<dbReference type="AlphaFoldDB" id="A0A1I1DY49"/>
<feature type="chain" id="PRO_5011566147" evidence="10">
    <location>
        <begin position="19"/>
        <end position="870"/>
    </location>
</feature>
<dbReference type="Proteomes" id="UP000199438">
    <property type="component" value="Unassembled WGS sequence"/>
</dbReference>
<dbReference type="Pfam" id="PF07715">
    <property type="entry name" value="Plug"/>
    <property type="match status" value="1"/>
</dbReference>
<gene>
    <name evidence="12" type="ORF">SAMN04487907_101666</name>
</gene>
<keyword evidence="6" id="KW-0798">TonB box</keyword>
<evidence type="ECO:0000256" key="10">
    <source>
        <dbReference type="SAM" id="SignalP"/>
    </source>
</evidence>
<dbReference type="Gene3D" id="2.60.40.1120">
    <property type="entry name" value="Carboxypeptidase-like, regulatory domain"/>
    <property type="match status" value="1"/>
</dbReference>
<dbReference type="RefSeq" id="WP_092539950.1">
    <property type="nucleotide sequence ID" value="NZ_FOKV01000001.1"/>
</dbReference>
<keyword evidence="7 9" id="KW-0472">Membrane</keyword>
<keyword evidence="2 9" id="KW-0813">Transport</keyword>
<keyword evidence="5 10" id="KW-0732">Signal</keyword>
<dbReference type="EMBL" id="FOKV01000001">
    <property type="protein sequence ID" value="SFB79356.1"/>
    <property type="molecule type" value="Genomic_DNA"/>
</dbReference>
<dbReference type="Gene3D" id="2.40.170.20">
    <property type="entry name" value="TonB-dependent receptor, beta-barrel domain"/>
    <property type="match status" value="1"/>
</dbReference>
<evidence type="ECO:0000256" key="5">
    <source>
        <dbReference type="ARBA" id="ARBA00022729"/>
    </source>
</evidence>
<evidence type="ECO:0000259" key="11">
    <source>
        <dbReference type="Pfam" id="PF07715"/>
    </source>
</evidence>
<dbReference type="STRING" id="1334022.SAMN04487907_101666"/>
<keyword evidence="13" id="KW-1185">Reference proteome</keyword>
<keyword evidence="8 9" id="KW-0998">Cell outer membrane</keyword>
<keyword evidence="12" id="KW-0675">Receptor</keyword>
<accession>A0A1I1DY49</accession>
<evidence type="ECO:0000256" key="3">
    <source>
        <dbReference type="ARBA" id="ARBA00022452"/>
    </source>
</evidence>
<evidence type="ECO:0000256" key="6">
    <source>
        <dbReference type="ARBA" id="ARBA00023077"/>
    </source>
</evidence>
<evidence type="ECO:0000313" key="13">
    <source>
        <dbReference type="Proteomes" id="UP000199438"/>
    </source>
</evidence>
<dbReference type="SUPFAM" id="SSF49464">
    <property type="entry name" value="Carboxypeptidase regulatory domain-like"/>
    <property type="match status" value="1"/>
</dbReference>
<comment type="similarity">
    <text evidence="9">Belongs to the TonB-dependent receptor family.</text>
</comment>
<organism evidence="12 13">
    <name type="scientific">Zunongwangia mangrovi</name>
    <dbReference type="NCBI Taxonomy" id="1334022"/>
    <lineage>
        <taxon>Bacteria</taxon>
        <taxon>Pseudomonadati</taxon>
        <taxon>Bacteroidota</taxon>
        <taxon>Flavobacteriia</taxon>
        <taxon>Flavobacteriales</taxon>
        <taxon>Flavobacteriaceae</taxon>
        <taxon>Zunongwangia</taxon>
    </lineage>
</organism>
<dbReference type="InterPro" id="IPR036942">
    <property type="entry name" value="Beta-barrel_TonB_sf"/>
</dbReference>
<dbReference type="PANTHER" id="PTHR30069">
    <property type="entry name" value="TONB-DEPENDENT OUTER MEMBRANE RECEPTOR"/>
    <property type="match status" value="1"/>
</dbReference>
<dbReference type="GO" id="GO:0009279">
    <property type="term" value="C:cell outer membrane"/>
    <property type="evidence" value="ECO:0007669"/>
    <property type="project" value="UniProtKB-SubCell"/>
</dbReference>
<proteinExistence type="inferred from homology"/>
<evidence type="ECO:0000256" key="7">
    <source>
        <dbReference type="ARBA" id="ARBA00023136"/>
    </source>
</evidence>
<dbReference type="SUPFAM" id="SSF56935">
    <property type="entry name" value="Porins"/>
    <property type="match status" value="1"/>
</dbReference>
<dbReference type="PROSITE" id="PS52016">
    <property type="entry name" value="TONB_DEPENDENT_REC_3"/>
    <property type="match status" value="1"/>
</dbReference>
<dbReference type="PANTHER" id="PTHR30069:SF29">
    <property type="entry name" value="HEMOGLOBIN AND HEMOGLOBIN-HAPTOGLOBIN-BINDING PROTEIN 1-RELATED"/>
    <property type="match status" value="1"/>
</dbReference>
<dbReference type="GO" id="GO:0015344">
    <property type="term" value="F:siderophore uptake transmembrane transporter activity"/>
    <property type="evidence" value="ECO:0007669"/>
    <property type="project" value="TreeGrafter"/>
</dbReference>
<dbReference type="InterPro" id="IPR008969">
    <property type="entry name" value="CarboxyPept-like_regulatory"/>
</dbReference>
<dbReference type="InterPro" id="IPR037066">
    <property type="entry name" value="Plug_dom_sf"/>
</dbReference>